<reference evidence="1" key="1">
    <citation type="submission" date="2023-04" db="EMBL/GenBank/DDBJ databases">
        <title>A chromosome-level genome assembly of the parasitoid wasp Eretmocerus hayati.</title>
        <authorList>
            <person name="Zhong Y."/>
            <person name="Liu S."/>
            <person name="Liu Y."/>
        </authorList>
    </citation>
    <scope>NUCLEOTIDE SEQUENCE</scope>
    <source>
        <strain evidence="1">ZJU_SS_LIU_2023</strain>
    </source>
</reference>
<evidence type="ECO:0000313" key="2">
    <source>
        <dbReference type="Proteomes" id="UP001239111"/>
    </source>
</evidence>
<dbReference type="Proteomes" id="UP001239111">
    <property type="component" value="Chromosome 4"/>
</dbReference>
<gene>
    <name evidence="1" type="ORF">QAD02_006808</name>
</gene>
<protein>
    <submittedName>
        <fullName evidence="1">Uncharacterized protein</fullName>
    </submittedName>
</protein>
<evidence type="ECO:0000313" key="1">
    <source>
        <dbReference type="EMBL" id="KAJ8665146.1"/>
    </source>
</evidence>
<keyword evidence="2" id="KW-1185">Reference proteome</keyword>
<comment type="caution">
    <text evidence="1">The sequence shown here is derived from an EMBL/GenBank/DDBJ whole genome shotgun (WGS) entry which is preliminary data.</text>
</comment>
<sequence length="396" mass="45131">MFLLSLMIVGVAIFGAKADEDQSPEYLYQWETTSFPACDEKDYFHPLFVQSNNLILRVCSATEEKLGENGSSVTYINSIDPRDKTVSCVIPDSKVVSVSSLGNGDLVLHLFGKISILNVTTCDYVTIEIHFIRSVIPHKDTISVFTYDYDQNNRLQENLSVKKYDMSGQIIEQYDNVLHQHVGEYIERQGVEMQNLDGSRKYLLFHHQRLNSSCLIHRNNCHDLAIDVLNETYDMQKSVEIDYFLKAYSSVHNKFSVCFINKEFTCIFYDHNLKPLHKNTIIDLSNIFHNYKMISMHNLLDGGAIIVVCDEKSSTECHLSYIVVNPQGQIQGRFSVDPTYSSATSDSNRHHLIGNPAFKPIIFEKDAENGIYCIVMPHTESIRGKCITVQSNEILL</sequence>
<name>A0ACC2N2R2_9HYME</name>
<organism evidence="1 2">
    <name type="scientific">Eretmocerus hayati</name>
    <dbReference type="NCBI Taxonomy" id="131215"/>
    <lineage>
        <taxon>Eukaryota</taxon>
        <taxon>Metazoa</taxon>
        <taxon>Ecdysozoa</taxon>
        <taxon>Arthropoda</taxon>
        <taxon>Hexapoda</taxon>
        <taxon>Insecta</taxon>
        <taxon>Pterygota</taxon>
        <taxon>Neoptera</taxon>
        <taxon>Endopterygota</taxon>
        <taxon>Hymenoptera</taxon>
        <taxon>Apocrita</taxon>
        <taxon>Proctotrupomorpha</taxon>
        <taxon>Chalcidoidea</taxon>
        <taxon>Aphelinidae</taxon>
        <taxon>Aphelininae</taxon>
        <taxon>Eretmocerus</taxon>
    </lineage>
</organism>
<accession>A0ACC2N2R2</accession>
<proteinExistence type="predicted"/>
<dbReference type="EMBL" id="CM056744">
    <property type="protein sequence ID" value="KAJ8665146.1"/>
    <property type="molecule type" value="Genomic_DNA"/>
</dbReference>